<sequence length="282" mass="29486">MSILVTGARGKVGQAVIGRLHAEGRAVRAGSNSPAQLDVPSGVEAVELGLSRPETFEPALRGVRELFLYPEPSGVQELLKAAEAAGVERVVLLSSSSVAGPEAETDAVALPHLLVERALAASPLPATVLRPDAFAGNALGWSHAIRAQAPVPLAYPDAQVAPIHPEDLADLAVTALTGPVFEGRILDLTGPESLSFREQLALIGDRLGREVPVQQITRAEAEEQMGRFLPDPMVASLLDLWLRATAGPARIADTTATLLGTPARTFGQWVDANLAAFTGLTG</sequence>
<comment type="caution">
    <text evidence="2">The sequence shown here is derived from an EMBL/GenBank/DDBJ whole genome shotgun (WGS) entry which is preliminary data.</text>
</comment>
<protein>
    <submittedName>
        <fullName evidence="2">NAD(P)H-binding protein</fullName>
    </submittedName>
</protein>
<evidence type="ECO:0000313" key="2">
    <source>
        <dbReference type="EMBL" id="MFC1417995.1"/>
    </source>
</evidence>
<dbReference type="Gene3D" id="3.40.50.720">
    <property type="entry name" value="NAD(P)-binding Rossmann-like Domain"/>
    <property type="match status" value="1"/>
</dbReference>
<name>A0ABV6VWB2_9ACTN</name>
<dbReference type="RefSeq" id="WP_380536685.1">
    <property type="nucleotide sequence ID" value="NZ_JBHFAB010000010.1"/>
</dbReference>
<proteinExistence type="predicted"/>
<dbReference type="InterPro" id="IPR016040">
    <property type="entry name" value="NAD(P)-bd_dom"/>
</dbReference>
<gene>
    <name evidence="2" type="ORF">ACEZDE_15290</name>
</gene>
<evidence type="ECO:0000313" key="3">
    <source>
        <dbReference type="Proteomes" id="UP001592531"/>
    </source>
</evidence>
<dbReference type="InterPro" id="IPR051604">
    <property type="entry name" value="Ergot_Alk_Oxidoreductase"/>
</dbReference>
<dbReference type="PANTHER" id="PTHR43162">
    <property type="match status" value="1"/>
</dbReference>
<evidence type="ECO:0000259" key="1">
    <source>
        <dbReference type="Pfam" id="PF13460"/>
    </source>
</evidence>
<dbReference type="InterPro" id="IPR036291">
    <property type="entry name" value="NAD(P)-bd_dom_sf"/>
</dbReference>
<dbReference type="EMBL" id="JBHFAB010000010">
    <property type="protein sequence ID" value="MFC1417995.1"/>
    <property type="molecule type" value="Genomic_DNA"/>
</dbReference>
<accession>A0ABV6VWB2</accession>
<dbReference type="SUPFAM" id="SSF51735">
    <property type="entry name" value="NAD(P)-binding Rossmann-fold domains"/>
    <property type="match status" value="1"/>
</dbReference>
<organism evidence="2 3">
    <name type="scientific">Streptacidiphilus cavernicola</name>
    <dbReference type="NCBI Taxonomy" id="3342716"/>
    <lineage>
        <taxon>Bacteria</taxon>
        <taxon>Bacillati</taxon>
        <taxon>Actinomycetota</taxon>
        <taxon>Actinomycetes</taxon>
        <taxon>Kitasatosporales</taxon>
        <taxon>Streptomycetaceae</taxon>
        <taxon>Streptacidiphilus</taxon>
    </lineage>
</organism>
<keyword evidence="3" id="KW-1185">Reference proteome</keyword>
<dbReference type="Pfam" id="PF13460">
    <property type="entry name" value="NAD_binding_10"/>
    <property type="match status" value="1"/>
</dbReference>
<reference evidence="2 3" key="1">
    <citation type="submission" date="2024-09" db="EMBL/GenBank/DDBJ databases">
        <authorList>
            <person name="Lee S.D."/>
        </authorList>
    </citation>
    <scope>NUCLEOTIDE SEQUENCE [LARGE SCALE GENOMIC DNA]</scope>
    <source>
        <strain evidence="2 3">N8-3</strain>
    </source>
</reference>
<dbReference type="PANTHER" id="PTHR43162:SF1">
    <property type="entry name" value="PRESTALK A DIFFERENTIATION PROTEIN A"/>
    <property type="match status" value="1"/>
</dbReference>
<dbReference type="Proteomes" id="UP001592531">
    <property type="component" value="Unassembled WGS sequence"/>
</dbReference>
<feature type="domain" description="NAD(P)-binding" evidence="1">
    <location>
        <begin position="7"/>
        <end position="177"/>
    </location>
</feature>